<gene>
    <name evidence="2" type="ORF">DH2020_022704</name>
</gene>
<dbReference type="SUPFAM" id="SSF55785">
    <property type="entry name" value="PYP-like sensor domain (PAS domain)"/>
    <property type="match status" value="1"/>
</dbReference>
<dbReference type="EMBL" id="JABTTQ020000013">
    <property type="protein sequence ID" value="KAK6142356.1"/>
    <property type="molecule type" value="Genomic_DNA"/>
</dbReference>
<dbReference type="Pfam" id="PF00989">
    <property type="entry name" value="PAS"/>
    <property type="match status" value="1"/>
</dbReference>
<sequence>MLRLCQWMEYQSGELTGVELREALGTPLVDLVVDDAAHTVKHMLSLALQGKEEKNIEIRLKTFGSREKNGPIILVANACCSRERE</sequence>
<dbReference type="InterPro" id="IPR013767">
    <property type="entry name" value="PAS_fold"/>
</dbReference>
<proteinExistence type="predicted"/>
<name>A0ABR0W3X4_REHGL</name>
<dbReference type="InterPro" id="IPR035965">
    <property type="entry name" value="PAS-like_dom_sf"/>
</dbReference>
<evidence type="ECO:0000313" key="2">
    <source>
        <dbReference type="EMBL" id="KAK6142356.1"/>
    </source>
</evidence>
<organism evidence="2 3">
    <name type="scientific">Rehmannia glutinosa</name>
    <name type="common">Chinese foxglove</name>
    <dbReference type="NCBI Taxonomy" id="99300"/>
    <lineage>
        <taxon>Eukaryota</taxon>
        <taxon>Viridiplantae</taxon>
        <taxon>Streptophyta</taxon>
        <taxon>Embryophyta</taxon>
        <taxon>Tracheophyta</taxon>
        <taxon>Spermatophyta</taxon>
        <taxon>Magnoliopsida</taxon>
        <taxon>eudicotyledons</taxon>
        <taxon>Gunneridae</taxon>
        <taxon>Pentapetalae</taxon>
        <taxon>asterids</taxon>
        <taxon>lamiids</taxon>
        <taxon>Lamiales</taxon>
        <taxon>Orobanchaceae</taxon>
        <taxon>Rehmannieae</taxon>
        <taxon>Rehmannia</taxon>
    </lineage>
</organism>
<evidence type="ECO:0000313" key="3">
    <source>
        <dbReference type="Proteomes" id="UP001318860"/>
    </source>
</evidence>
<feature type="domain" description="PAS fold" evidence="1">
    <location>
        <begin position="14"/>
        <end position="84"/>
    </location>
</feature>
<keyword evidence="3" id="KW-1185">Reference proteome</keyword>
<dbReference type="Proteomes" id="UP001318860">
    <property type="component" value="Unassembled WGS sequence"/>
</dbReference>
<accession>A0ABR0W3X4</accession>
<evidence type="ECO:0000259" key="1">
    <source>
        <dbReference type="Pfam" id="PF00989"/>
    </source>
</evidence>
<comment type="caution">
    <text evidence="2">The sequence shown here is derived from an EMBL/GenBank/DDBJ whole genome shotgun (WGS) entry which is preliminary data.</text>
</comment>
<reference evidence="2 3" key="1">
    <citation type="journal article" date="2021" name="Comput. Struct. Biotechnol. J.">
        <title>De novo genome assembly of the potent medicinal plant Rehmannia glutinosa using nanopore technology.</title>
        <authorList>
            <person name="Ma L."/>
            <person name="Dong C."/>
            <person name="Song C."/>
            <person name="Wang X."/>
            <person name="Zheng X."/>
            <person name="Niu Y."/>
            <person name="Chen S."/>
            <person name="Feng W."/>
        </authorList>
    </citation>
    <scope>NUCLEOTIDE SEQUENCE [LARGE SCALE GENOMIC DNA]</scope>
    <source>
        <strain evidence="2">DH-2019</strain>
    </source>
</reference>
<protein>
    <recommendedName>
        <fullName evidence="1">PAS fold domain-containing protein</fullName>
    </recommendedName>
</protein>